<dbReference type="PANTHER" id="PTHR23245">
    <property type="entry name" value="TRNA METHYLTRANSFERASE"/>
    <property type="match status" value="1"/>
</dbReference>
<evidence type="ECO:0000256" key="6">
    <source>
        <dbReference type="ARBA" id="ARBA00049400"/>
    </source>
</evidence>
<evidence type="ECO:0000256" key="4">
    <source>
        <dbReference type="ARBA" id="ARBA00022691"/>
    </source>
</evidence>
<name>A0AB34J7C3_PRYPA</name>
<dbReference type="Proteomes" id="UP001515480">
    <property type="component" value="Unassembled WGS sequence"/>
</dbReference>
<comment type="pathway">
    <text evidence="1">tRNA modification; wybutosine-tRNA(Phe) biosynthesis.</text>
</comment>
<dbReference type="SUPFAM" id="SSF53335">
    <property type="entry name" value="S-adenosyl-L-methionine-dependent methyltransferases"/>
    <property type="match status" value="1"/>
</dbReference>
<evidence type="ECO:0000259" key="7">
    <source>
        <dbReference type="PROSITE" id="PS51684"/>
    </source>
</evidence>
<dbReference type="GO" id="GO:0031591">
    <property type="term" value="P:wybutosine biosynthetic process"/>
    <property type="evidence" value="ECO:0007669"/>
    <property type="project" value="TreeGrafter"/>
</dbReference>
<sequence length="396" mass="41904">MSVACVAVAAAAAEPTRRALDAAGLLDVSRRAVQLPDRQVALPLLVTRAAAEEQWGADLSRLAPAPPLPSLPSLPSLPTPPTLSLVELPATRLPLRGPRAALEARVAAALAACGACAGSSAALLAALPAAWEKLGDVVLCRPSPAFAEALARLSDAQRDAALGALALALRASRVGVQGRVEASLRRKSGAELLYPADAAGWTVHTEQRIVYGLDVRRSMFSSGNGSEKARVGGWDCSAEVVADLYAGIGYFSLPYLVHARAKHLHACEWDDDALAALRYNLEANGVAARCTVHAGDNARSVEHFAAAADRVNLGLIPSSEAGWQVGVRALRAEGGLGDYAREIGRDWRIDCKHVERVKWYAPRVRHVVVDVLCRPRDAAAPPTHETEVQDSQPPED</sequence>
<dbReference type="GO" id="GO:0008175">
    <property type="term" value="F:tRNA methyltransferase activity"/>
    <property type="evidence" value="ECO:0007669"/>
    <property type="project" value="TreeGrafter"/>
</dbReference>
<organism evidence="8 9">
    <name type="scientific">Prymnesium parvum</name>
    <name type="common">Toxic golden alga</name>
    <dbReference type="NCBI Taxonomy" id="97485"/>
    <lineage>
        <taxon>Eukaryota</taxon>
        <taxon>Haptista</taxon>
        <taxon>Haptophyta</taxon>
        <taxon>Prymnesiophyceae</taxon>
        <taxon>Prymnesiales</taxon>
        <taxon>Prymnesiaceae</taxon>
        <taxon>Prymnesium</taxon>
    </lineage>
</organism>
<keyword evidence="5" id="KW-0819">tRNA processing</keyword>
<dbReference type="InterPro" id="IPR056743">
    <property type="entry name" value="TRM5-TYW2-like_MTfase"/>
</dbReference>
<keyword evidence="3" id="KW-0808">Transferase</keyword>
<evidence type="ECO:0000313" key="9">
    <source>
        <dbReference type="Proteomes" id="UP001515480"/>
    </source>
</evidence>
<dbReference type="EMBL" id="JBGBPQ010000012">
    <property type="protein sequence ID" value="KAL1514426.1"/>
    <property type="molecule type" value="Genomic_DNA"/>
</dbReference>
<evidence type="ECO:0000313" key="8">
    <source>
        <dbReference type="EMBL" id="KAL1514426.1"/>
    </source>
</evidence>
<dbReference type="Pfam" id="PF02475">
    <property type="entry name" value="TRM5-TYW2_MTfase"/>
    <property type="match status" value="1"/>
</dbReference>
<comment type="catalytic activity">
    <reaction evidence="6">
        <text>4-demethylwyosine(37) in tRNA(Phe) + S-adenosyl-L-methionine = 4-demethyl-7-[(3S)-3-amino-3-carboxypropyl]wyosine(37) in tRNA(Phe) + S-methyl-5'-thioadenosine + H(+)</text>
        <dbReference type="Rhea" id="RHEA:36355"/>
        <dbReference type="Rhea" id="RHEA-COMP:10164"/>
        <dbReference type="Rhea" id="RHEA-COMP:10378"/>
        <dbReference type="ChEBI" id="CHEBI:15378"/>
        <dbReference type="ChEBI" id="CHEBI:17509"/>
        <dbReference type="ChEBI" id="CHEBI:59789"/>
        <dbReference type="ChEBI" id="CHEBI:64315"/>
        <dbReference type="ChEBI" id="CHEBI:73550"/>
        <dbReference type="EC" id="2.5.1.114"/>
    </reaction>
</comment>
<dbReference type="InterPro" id="IPR029063">
    <property type="entry name" value="SAM-dependent_MTases_sf"/>
</dbReference>
<keyword evidence="4" id="KW-0949">S-adenosyl-L-methionine</keyword>
<dbReference type="AlphaFoldDB" id="A0AB34J7C3"/>
<dbReference type="PANTHER" id="PTHR23245:SF25">
    <property type="entry name" value="TRNA WYBUTOSINE-SYNTHESIZING PROTEIN 2 HOMOLOG"/>
    <property type="match status" value="1"/>
</dbReference>
<dbReference type="CDD" id="cd02440">
    <property type="entry name" value="AdoMet_MTases"/>
    <property type="match status" value="1"/>
</dbReference>
<gene>
    <name evidence="8" type="ORF">AB1Y20_003526</name>
</gene>
<feature type="domain" description="SAM-dependent methyltransferase TRM5/TYW2-type" evidence="7">
    <location>
        <begin position="131"/>
        <end position="396"/>
    </location>
</feature>
<reference evidence="8 9" key="1">
    <citation type="journal article" date="2024" name="Science">
        <title>Giant polyketide synthase enzymes in the biosynthesis of giant marine polyether toxins.</title>
        <authorList>
            <person name="Fallon T.R."/>
            <person name="Shende V.V."/>
            <person name="Wierzbicki I.H."/>
            <person name="Pendleton A.L."/>
            <person name="Watervoot N.F."/>
            <person name="Auber R.P."/>
            <person name="Gonzalez D.J."/>
            <person name="Wisecaver J.H."/>
            <person name="Moore B.S."/>
        </authorList>
    </citation>
    <scope>NUCLEOTIDE SEQUENCE [LARGE SCALE GENOMIC DNA]</scope>
    <source>
        <strain evidence="8 9">12B1</strain>
    </source>
</reference>
<accession>A0AB34J7C3</accession>
<proteinExistence type="predicted"/>
<dbReference type="EC" id="2.5.1.114" evidence="2"/>
<keyword evidence="9" id="KW-1185">Reference proteome</keyword>
<comment type="caution">
    <text evidence="8">The sequence shown here is derived from an EMBL/GenBank/DDBJ whole genome shotgun (WGS) entry which is preliminary data.</text>
</comment>
<dbReference type="Gene3D" id="3.40.50.150">
    <property type="entry name" value="Vaccinia Virus protein VP39"/>
    <property type="match status" value="1"/>
</dbReference>
<evidence type="ECO:0000256" key="3">
    <source>
        <dbReference type="ARBA" id="ARBA00022679"/>
    </source>
</evidence>
<protein>
    <recommendedName>
        <fullName evidence="2">tRNA(Phe) (4-demethylwyosine(37)-C(7)) aminocarboxypropyltransferase</fullName>
        <ecNumber evidence="2">2.5.1.114</ecNumber>
    </recommendedName>
</protein>
<dbReference type="GO" id="GO:0005737">
    <property type="term" value="C:cytoplasm"/>
    <property type="evidence" value="ECO:0007669"/>
    <property type="project" value="TreeGrafter"/>
</dbReference>
<dbReference type="GO" id="GO:0030488">
    <property type="term" value="P:tRNA methylation"/>
    <property type="evidence" value="ECO:0007669"/>
    <property type="project" value="TreeGrafter"/>
</dbReference>
<dbReference type="InterPro" id="IPR030382">
    <property type="entry name" value="MeTrfase_TRM5/TYW2"/>
</dbReference>
<evidence type="ECO:0000256" key="5">
    <source>
        <dbReference type="ARBA" id="ARBA00022694"/>
    </source>
</evidence>
<evidence type="ECO:0000256" key="1">
    <source>
        <dbReference type="ARBA" id="ARBA00004797"/>
    </source>
</evidence>
<evidence type="ECO:0000256" key="2">
    <source>
        <dbReference type="ARBA" id="ARBA00012265"/>
    </source>
</evidence>
<dbReference type="PROSITE" id="PS51684">
    <property type="entry name" value="SAM_MT_TRM5_TYW2"/>
    <property type="match status" value="1"/>
</dbReference>
<dbReference type="GO" id="GO:0102522">
    <property type="term" value="F:tRNA 4-demethylwyosine alpha-amino-alpha-carboxypropyltransferase activity"/>
    <property type="evidence" value="ECO:0007669"/>
    <property type="project" value="UniProtKB-EC"/>
</dbReference>